<evidence type="ECO:0000256" key="4">
    <source>
        <dbReference type="ARBA" id="ARBA00022692"/>
    </source>
</evidence>
<dbReference type="GO" id="GO:0005886">
    <property type="term" value="C:plasma membrane"/>
    <property type="evidence" value="ECO:0007669"/>
    <property type="project" value="UniProtKB-SubCell"/>
</dbReference>
<dbReference type="EMBL" id="QMIF01000025">
    <property type="protein sequence ID" value="TVM30323.1"/>
    <property type="molecule type" value="Genomic_DNA"/>
</dbReference>
<dbReference type="InterPro" id="IPR002656">
    <property type="entry name" value="Acyl_transf_3_dom"/>
</dbReference>
<dbReference type="GO" id="GO:0009246">
    <property type="term" value="P:enterobacterial common antigen biosynthetic process"/>
    <property type="evidence" value="ECO:0007669"/>
    <property type="project" value="TreeGrafter"/>
</dbReference>
<feature type="domain" description="Acyltransferase 3" evidence="8">
    <location>
        <begin position="6"/>
        <end position="323"/>
    </location>
</feature>
<proteinExistence type="inferred from homology"/>
<feature type="transmembrane region" description="Helical" evidence="7">
    <location>
        <begin position="46"/>
        <end position="68"/>
    </location>
</feature>
<feature type="transmembrane region" description="Helical" evidence="7">
    <location>
        <begin position="170"/>
        <end position="187"/>
    </location>
</feature>
<feature type="transmembrane region" description="Helical" evidence="7">
    <location>
        <begin position="273"/>
        <end position="291"/>
    </location>
</feature>
<evidence type="ECO:0000256" key="1">
    <source>
        <dbReference type="ARBA" id="ARBA00004651"/>
    </source>
</evidence>
<evidence type="ECO:0000256" key="5">
    <source>
        <dbReference type="ARBA" id="ARBA00022989"/>
    </source>
</evidence>
<evidence type="ECO:0000313" key="10">
    <source>
        <dbReference type="Proteomes" id="UP000434052"/>
    </source>
</evidence>
<dbReference type="OrthoDB" id="9767863at2"/>
<comment type="caution">
    <text evidence="9">The sequence shown here is derived from an EMBL/GenBank/DDBJ whole genome shotgun (WGS) entry which is preliminary data.</text>
</comment>
<feature type="transmembrane region" description="Helical" evidence="7">
    <location>
        <begin position="311"/>
        <end position="335"/>
    </location>
</feature>
<dbReference type="Proteomes" id="UP000434052">
    <property type="component" value="Unassembled WGS sequence"/>
</dbReference>
<accession>A0A6P1ZDT7</accession>
<organism evidence="9 10">
    <name type="scientific">Oceanidesulfovibrio marinus</name>
    <dbReference type="NCBI Taxonomy" id="370038"/>
    <lineage>
        <taxon>Bacteria</taxon>
        <taxon>Pseudomonadati</taxon>
        <taxon>Thermodesulfobacteriota</taxon>
        <taxon>Desulfovibrionia</taxon>
        <taxon>Desulfovibrionales</taxon>
        <taxon>Desulfovibrionaceae</taxon>
        <taxon>Oceanidesulfovibrio</taxon>
    </lineage>
</organism>
<evidence type="ECO:0000256" key="2">
    <source>
        <dbReference type="ARBA" id="ARBA00007400"/>
    </source>
</evidence>
<feature type="transmembrane region" description="Helical" evidence="7">
    <location>
        <begin position="88"/>
        <end position="106"/>
    </location>
</feature>
<sequence>MRKRIFYLDVVRSIALTMVIAIHYNLNMTIHNLDTAARIPFITQLNGHGAIVQSLFVILSGAALMLVYGKREKSIHLGEYAKKRILSIYPLFWVTYIILFVFMTVYKGHTPFRGIHTWRYIYTVTAFDGWLLPIQQTPYMIGEWFLGFIIILYCLFPLLLAIYRRSPAGMMIFAFLVACIPALYEPARLGMSLYTSPMARLFEFAFGMLFIMHYEDGVSAKQGVVAAVLLALLYNVPNGPWNFPLNVVMGILWFSVISWVSRYLEKSAVIRNFFFWTSLYSYGAFLFHHYFLQFYLPRYGIAPQTLGGFFLYGMVLIIAIYGVGYLLTKLTGVLVKQILHMKPSRSRERLAEEG</sequence>
<dbReference type="PANTHER" id="PTHR40074:SF2">
    <property type="entry name" value="O-ACETYLTRANSFERASE WECH"/>
    <property type="match status" value="1"/>
</dbReference>
<dbReference type="GO" id="GO:0016413">
    <property type="term" value="F:O-acetyltransferase activity"/>
    <property type="evidence" value="ECO:0007669"/>
    <property type="project" value="TreeGrafter"/>
</dbReference>
<comment type="subcellular location">
    <subcellularLocation>
        <location evidence="1">Cell membrane</location>
        <topology evidence="1">Multi-pass membrane protein</topology>
    </subcellularLocation>
</comment>
<feature type="transmembrane region" description="Helical" evidence="7">
    <location>
        <begin position="144"/>
        <end position="163"/>
    </location>
</feature>
<comment type="similarity">
    <text evidence="2">Belongs to the acyltransferase 3 family.</text>
</comment>
<keyword evidence="5 7" id="KW-1133">Transmembrane helix</keyword>
<dbReference type="Pfam" id="PF01757">
    <property type="entry name" value="Acyl_transf_3"/>
    <property type="match status" value="1"/>
</dbReference>
<evidence type="ECO:0000313" key="9">
    <source>
        <dbReference type="EMBL" id="TVM30323.1"/>
    </source>
</evidence>
<keyword evidence="3" id="KW-1003">Cell membrane</keyword>
<feature type="transmembrane region" description="Helical" evidence="7">
    <location>
        <begin position="243"/>
        <end position="261"/>
    </location>
</feature>
<feature type="transmembrane region" description="Helical" evidence="7">
    <location>
        <begin position="7"/>
        <end position="26"/>
    </location>
</feature>
<reference evidence="9 10" key="1">
    <citation type="submission" date="2018-06" db="EMBL/GenBank/DDBJ databases">
        <title>Complete genome of Desulfovibrio marinus P48SEP.</title>
        <authorList>
            <person name="Crispim J.S."/>
            <person name="Vidigal P.M.P."/>
            <person name="Silva L.C.F."/>
            <person name="Araujo L.C."/>
            <person name="Laguardia C.N."/>
            <person name="Dias R.S."/>
            <person name="Sousa M.P."/>
            <person name="Paula S.O."/>
            <person name="Silva C."/>
        </authorList>
    </citation>
    <scope>NUCLEOTIDE SEQUENCE [LARGE SCALE GENOMIC DNA]</scope>
    <source>
        <strain evidence="9 10">P48SEP</strain>
    </source>
</reference>
<evidence type="ECO:0000256" key="3">
    <source>
        <dbReference type="ARBA" id="ARBA00022475"/>
    </source>
</evidence>
<name>A0A6P1ZDT7_9BACT</name>
<keyword evidence="6 7" id="KW-0472">Membrane</keyword>
<evidence type="ECO:0000256" key="7">
    <source>
        <dbReference type="SAM" id="Phobius"/>
    </source>
</evidence>
<gene>
    <name evidence="9" type="ORF">DQK91_21220</name>
</gene>
<dbReference type="PANTHER" id="PTHR40074">
    <property type="entry name" value="O-ACETYLTRANSFERASE WECH"/>
    <property type="match status" value="1"/>
</dbReference>
<keyword evidence="4 7" id="KW-0812">Transmembrane</keyword>
<protein>
    <recommendedName>
        <fullName evidence="8">Acyltransferase 3 domain-containing protein</fullName>
    </recommendedName>
</protein>
<dbReference type="AlphaFoldDB" id="A0A6P1ZDT7"/>
<evidence type="ECO:0000256" key="6">
    <source>
        <dbReference type="ARBA" id="ARBA00023136"/>
    </source>
</evidence>
<evidence type="ECO:0000259" key="8">
    <source>
        <dbReference type="Pfam" id="PF01757"/>
    </source>
</evidence>